<evidence type="ECO:0000313" key="2">
    <source>
        <dbReference type="EMBL" id="GAA1721468.1"/>
    </source>
</evidence>
<evidence type="ECO:0000256" key="1">
    <source>
        <dbReference type="SAM" id="Phobius"/>
    </source>
</evidence>
<sequence length="168" mass="18367">MGVVAMLIGFLCYPVTAAIPRLGGRRTRPPMRCAARLLVAAGVLTIARMAYFLPSIVQAGATQIGPTILDRPPAGLLRQLAAVSAIVAAAPILARYLRKRLSAGPLVTPLASAALFLGRASYWDLFTVVEQSHERWSRPAVDRWQQSTRILRHTVMDRRAVPEIDRSD</sequence>
<organism evidence="2 3">
    <name type="scientific">Fodinicola feengrottensis</name>
    <dbReference type="NCBI Taxonomy" id="435914"/>
    <lineage>
        <taxon>Bacteria</taxon>
        <taxon>Bacillati</taxon>
        <taxon>Actinomycetota</taxon>
        <taxon>Actinomycetes</taxon>
        <taxon>Mycobacteriales</taxon>
        <taxon>Fodinicola</taxon>
    </lineage>
</organism>
<feature type="transmembrane region" description="Helical" evidence="1">
    <location>
        <begin position="76"/>
        <end position="97"/>
    </location>
</feature>
<proteinExistence type="predicted"/>
<keyword evidence="1" id="KW-0812">Transmembrane</keyword>
<accession>A0ABN2JAR5</accession>
<keyword evidence="1" id="KW-1133">Transmembrane helix</keyword>
<name>A0ABN2JAR5_9ACTN</name>
<dbReference type="Proteomes" id="UP001500618">
    <property type="component" value="Unassembled WGS sequence"/>
</dbReference>
<evidence type="ECO:0000313" key="3">
    <source>
        <dbReference type="Proteomes" id="UP001500618"/>
    </source>
</evidence>
<comment type="caution">
    <text evidence="2">The sequence shown here is derived from an EMBL/GenBank/DDBJ whole genome shotgun (WGS) entry which is preliminary data.</text>
</comment>
<keyword evidence="3" id="KW-1185">Reference proteome</keyword>
<protein>
    <submittedName>
        <fullName evidence="2">Uncharacterized protein</fullName>
    </submittedName>
</protein>
<gene>
    <name evidence="2" type="ORF">GCM10009765_82040</name>
</gene>
<reference evidence="2 3" key="1">
    <citation type="journal article" date="2019" name="Int. J. Syst. Evol. Microbiol.">
        <title>The Global Catalogue of Microorganisms (GCM) 10K type strain sequencing project: providing services to taxonomists for standard genome sequencing and annotation.</title>
        <authorList>
            <consortium name="The Broad Institute Genomics Platform"/>
            <consortium name="The Broad Institute Genome Sequencing Center for Infectious Disease"/>
            <person name="Wu L."/>
            <person name="Ma J."/>
        </authorList>
    </citation>
    <scope>NUCLEOTIDE SEQUENCE [LARGE SCALE GENOMIC DNA]</scope>
    <source>
        <strain evidence="2 3">JCM 14718</strain>
    </source>
</reference>
<feature type="transmembrane region" description="Helical" evidence="1">
    <location>
        <begin position="35"/>
        <end position="56"/>
    </location>
</feature>
<feature type="transmembrane region" description="Helical" evidence="1">
    <location>
        <begin position="6"/>
        <end position="23"/>
    </location>
</feature>
<dbReference type="EMBL" id="BAAANY010000047">
    <property type="protein sequence ID" value="GAA1721468.1"/>
    <property type="molecule type" value="Genomic_DNA"/>
</dbReference>
<keyword evidence="1" id="KW-0472">Membrane</keyword>